<evidence type="ECO:0000256" key="4">
    <source>
        <dbReference type="ARBA" id="ARBA00022525"/>
    </source>
</evidence>
<evidence type="ECO:0000256" key="2">
    <source>
        <dbReference type="ARBA" id="ARBA00005683"/>
    </source>
</evidence>
<dbReference type="GO" id="GO:0005109">
    <property type="term" value="F:frizzled binding"/>
    <property type="evidence" value="ECO:0007669"/>
    <property type="project" value="TreeGrafter"/>
</dbReference>
<evidence type="ECO:0000256" key="10">
    <source>
        <dbReference type="RuleBase" id="RU003500"/>
    </source>
</evidence>
<dbReference type="AlphaFoldDB" id="A0AA88YHS9"/>
<evidence type="ECO:0000256" key="8">
    <source>
        <dbReference type="ARBA" id="ARBA00023180"/>
    </source>
</evidence>
<keyword evidence="4" id="KW-0964">Secreted</keyword>
<evidence type="ECO:0000256" key="7">
    <source>
        <dbReference type="ARBA" id="ARBA00023157"/>
    </source>
</evidence>
<evidence type="ECO:0000256" key="9">
    <source>
        <dbReference type="ARBA" id="ARBA00023288"/>
    </source>
</evidence>
<accession>A0AA88YHS9</accession>
<dbReference type="PRINTS" id="PR01349">
    <property type="entry name" value="WNTPROTEIN"/>
</dbReference>
<dbReference type="InterPro" id="IPR005817">
    <property type="entry name" value="Wnt"/>
</dbReference>
<keyword evidence="7" id="KW-1015">Disulfide bond</keyword>
<keyword evidence="9" id="KW-0449">Lipoprotein</keyword>
<comment type="subcellular location">
    <subcellularLocation>
        <location evidence="1 10">Secreted</location>
        <location evidence="1 10">Extracellular space</location>
        <location evidence="1 10">Extracellular matrix</location>
    </subcellularLocation>
</comment>
<gene>
    <name evidence="11" type="ORF">FSP39_005431</name>
</gene>
<evidence type="ECO:0000313" key="12">
    <source>
        <dbReference type="Proteomes" id="UP001186944"/>
    </source>
</evidence>
<comment type="similarity">
    <text evidence="2 10">Belongs to the Wnt family.</text>
</comment>
<reference evidence="11" key="1">
    <citation type="submission" date="2019-08" db="EMBL/GenBank/DDBJ databases">
        <title>The improved chromosome-level genome for the pearl oyster Pinctada fucata martensii using PacBio sequencing and Hi-C.</title>
        <authorList>
            <person name="Zheng Z."/>
        </authorList>
    </citation>
    <scope>NUCLEOTIDE SEQUENCE</scope>
    <source>
        <strain evidence="11">ZZ-2019</strain>
        <tissue evidence="11">Adductor muscle</tissue>
    </source>
</reference>
<evidence type="ECO:0000256" key="6">
    <source>
        <dbReference type="ARBA" id="ARBA00022687"/>
    </source>
</evidence>
<dbReference type="Pfam" id="PF00110">
    <property type="entry name" value="wnt"/>
    <property type="match status" value="1"/>
</dbReference>
<dbReference type="GO" id="GO:0030182">
    <property type="term" value="P:neuron differentiation"/>
    <property type="evidence" value="ECO:0007669"/>
    <property type="project" value="TreeGrafter"/>
</dbReference>
<evidence type="ECO:0000256" key="1">
    <source>
        <dbReference type="ARBA" id="ARBA00004498"/>
    </source>
</evidence>
<sequence>MVGSTPLCTQLKGLSPGQIGLCQRYTDHMPSVGRGAQIGIHECQFQFQSRRWNCSIIEGDSSVFGPVLERASREAAFTHAISAAGVLHSVSRSCKDGELNSCGCSRARRPKDLARDWIWGGCGDNIEYGYKFAEVFVNIREKDKNHPRHSKELARMLMNLHNNHAGLRAVYNYAMVSCKCHGVSGSCSLRTCWQSLPNFREVGLRLKDKYDGAVEVKFNKRGTKLKRKNRKFNKPGKEDLMYLESSPDYCNANPETGSLGTVARECNRSSAGTDGCNLLCCGRGYNTFKRKVVERCHCKFKWCCYVECKTCEKIVDVHTCK</sequence>
<dbReference type="GO" id="GO:0005615">
    <property type="term" value="C:extracellular space"/>
    <property type="evidence" value="ECO:0007669"/>
    <property type="project" value="TreeGrafter"/>
</dbReference>
<comment type="function">
    <text evidence="10">Ligand for members of the frizzled family of seven transmembrane receptors.</text>
</comment>
<proteinExistence type="inferred from homology"/>
<dbReference type="SMART" id="SM00097">
    <property type="entry name" value="WNT1"/>
    <property type="match status" value="1"/>
</dbReference>
<dbReference type="Gene3D" id="3.30.2460.20">
    <property type="match status" value="1"/>
</dbReference>
<protein>
    <recommendedName>
        <fullName evidence="10">Protein Wnt</fullName>
    </recommendedName>
</protein>
<dbReference type="Proteomes" id="UP001186944">
    <property type="component" value="Unassembled WGS sequence"/>
</dbReference>
<comment type="caution">
    <text evidence="11">The sequence shown here is derived from an EMBL/GenBank/DDBJ whole genome shotgun (WGS) entry which is preliminary data.</text>
</comment>
<dbReference type="InterPro" id="IPR043158">
    <property type="entry name" value="Wnt_C"/>
</dbReference>
<evidence type="ECO:0000256" key="3">
    <source>
        <dbReference type="ARBA" id="ARBA00022473"/>
    </source>
</evidence>
<dbReference type="EMBL" id="VSWD01000005">
    <property type="protein sequence ID" value="KAK3101682.1"/>
    <property type="molecule type" value="Genomic_DNA"/>
</dbReference>
<keyword evidence="8" id="KW-0325">Glycoprotein</keyword>
<keyword evidence="12" id="KW-1185">Reference proteome</keyword>
<dbReference type="CDD" id="cd19337">
    <property type="entry name" value="Wnt_Wnt5"/>
    <property type="match status" value="1"/>
</dbReference>
<keyword evidence="5" id="KW-0272">Extracellular matrix</keyword>
<keyword evidence="6 10" id="KW-0879">Wnt signaling pathway</keyword>
<name>A0AA88YHS9_PINIB</name>
<dbReference type="PANTHER" id="PTHR12027:SF77">
    <property type="entry name" value="PROTEIN WNT-5"/>
    <property type="match status" value="1"/>
</dbReference>
<dbReference type="GO" id="GO:0005125">
    <property type="term" value="F:cytokine activity"/>
    <property type="evidence" value="ECO:0007669"/>
    <property type="project" value="TreeGrafter"/>
</dbReference>
<dbReference type="GO" id="GO:0045165">
    <property type="term" value="P:cell fate commitment"/>
    <property type="evidence" value="ECO:0007669"/>
    <property type="project" value="TreeGrafter"/>
</dbReference>
<evidence type="ECO:0000256" key="5">
    <source>
        <dbReference type="ARBA" id="ARBA00022530"/>
    </source>
</evidence>
<dbReference type="PROSITE" id="PS00246">
    <property type="entry name" value="WNT1"/>
    <property type="match status" value="1"/>
</dbReference>
<dbReference type="FunFam" id="3.30.2460.20:FF:000001">
    <property type="entry name" value="Wnt homolog"/>
    <property type="match status" value="1"/>
</dbReference>
<keyword evidence="3 10" id="KW-0217">Developmental protein</keyword>
<dbReference type="GO" id="GO:0060070">
    <property type="term" value="P:canonical Wnt signaling pathway"/>
    <property type="evidence" value="ECO:0007669"/>
    <property type="project" value="TreeGrafter"/>
</dbReference>
<organism evidence="11 12">
    <name type="scientific">Pinctada imbricata</name>
    <name type="common">Atlantic pearl-oyster</name>
    <name type="synonym">Pinctada martensii</name>
    <dbReference type="NCBI Taxonomy" id="66713"/>
    <lineage>
        <taxon>Eukaryota</taxon>
        <taxon>Metazoa</taxon>
        <taxon>Spiralia</taxon>
        <taxon>Lophotrochozoa</taxon>
        <taxon>Mollusca</taxon>
        <taxon>Bivalvia</taxon>
        <taxon>Autobranchia</taxon>
        <taxon>Pteriomorphia</taxon>
        <taxon>Pterioida</taxon>
        <taxon>Pterioidea</taxon>
        <taxon>Pteriidae</taxon>
        <taxon>Pinctada</taxon>
    </lineage>
</organism>
<evidence type="ECO:0000313" key="11">
    <source>
        <dbReference type="EMBL" id="KAK3101682.1"/>
    </source>
</evidence>
<dbReference type="PANTHER" id="PTHR12027">
    <property type="entry name" value="WNT RELATED"/>
    <property type="match status" value="1"/>
</dbReference>
<dbReference type="InterPro" id="IPR018161">
    <property type="entry name" value="Wnt_CS"/>
</dbReference>